<dbReference type="Proteomes" id="UP001454036">
    <property type="component" value="Unassembled WGS sequence"/>
</dbReference>
<gene>
    <name evidence="2" type="ORF">LIER_40585</name>
</gene>
<feature type="compositionally biased region" description="Gly residues" evidence="1">
    <location>
        <begin position="89"/>
        <end position="120"/>
    </location>
</feature>
<evidence type="ECO:0000256" key="1">
    <source>
        <dbReference type="SAM" id="MobiDB-lite"/>
    </source>
</evidence>
<comment type="caution">
    <text evidence="2">The sequence shown here is derived from an EMBL/GenBank/DDBJ whole genome shotgun (WGS) entry which is preliminary data.</text>
</comment>
<protein>
    <submittedName>
        <fullName evidence="2">Uncharacterized protein</fullName>
    </submittedName>
</protein>
<name>A0AAV3R2A7_LITER</name>
<feature type="region of interest" description="Disordered" evidence="1">
    <location>
        <begin position="65"/>
        <end position="120"/>
    </location>
</feature>
<proteinExistence type="predicted"/>
<keyword evidence="3" id="KW-1185">Reference proteome</keyword>
<accession>A0AAV3R2A7</accession>
<evidence type="ECO:0000313" key="3">
    <source>
        <dbReference type="Proteomes" id="UP001454036"/>
    </source>
</evidence>
<dbReference type="AlphaFoldDB" id="A0AAV3R2A7"/>
<dbReference type="EMBL" id="BAABME010023665">
    <property type="protein sequence ID" value="GAA0168537.1"/>
    <property type="molecule type" value="Genomic_DNA"/>
</dbReference>
<organism evidence="2 3">
    <name type="scientific">Lithospermum erythrorhizon</name>
    <name type="common">Purple gromwell</name>
    <name type="synonym">Lithospermum officinale var. erythrorhizon</name>
    <dbReference type="NCBI Taxonomy" id="34254"/>
    <lineage>
        <taxon>Eukaryota</taxon>
        <taxon>Viridiplantae</taxon>
        <taxon>Streptophyta</taxon>
        <taxon>Embryophyta</taxon>
        <taxon>Tracheophyta</taxon>
        <taxon>Spermatophyta</taxon>
        <taxon>Magnoliopsida</taxon>
        <taxon>eudicotyledons</taxon>
        <taxon>Gunneridae</taxon>
        <taxon>Pentapetalae</taxon>
        <taxon>asterids</taxon>
        <taxon>lamiids</taxon>
        <taxon>Boraginales</taxon>
        <taxon>Boraginaceae</taxon>
        <taxon>Boraginoideae</taxon>
        <taxon>Lithospermeae</taxon>
        <taxon>Lithospermum</taxon>
    </lineage>
</organism>
<feature type="compositionally biased region" description="Basic and acidic residues" evidence="1">
    <location>
        <begin position="65"/>
        <end position="75"/>
    </location>
</feature>
<reference evidence="2 3" key="1">
    <citation type="submission" date="2024-01" db="EMBL/GenBank/DDBJ databases">
        <title>The complete chloroplast genome sequence of Lithospermum erythrorhizon: insights into the phylogenetic relationship among Boraginaceae species and the maternal lineages of purple gromwells.</title>
        <authorList>
            <person name="Okada T."/>
            <person name="Watanabe K."/>
        </authorList>
    </citation>
    <scope>NUCLEOTIDE SEQUENCE [LARGE SCALE GENOMIC DNA]</scope>
</reference>
<sequence>MVISFALQLRALSPPSLVPILAPPPSPSITPTGPPPPPLLTHHNVRLQGRSTGFHGEGVARVAREGVAEDARLQGEEVIGTTGEEREGGGSTGKGDGVAGTAGEGGEGGGSGGRGVGFGF</sequence>
<evidence type="ECO:0000313" key="2">
    <source>
        <dbReference type="EMBL" id="GAA0168537.1"/>
    </source>
</evidence>